<protein>
    <recommendedName>
        <fullName evidence="5">DUF2157 domain-containing protein</fullName>
    </recommendedName>
</protein>
<feature type="transmembrane region" description="Helical" evidence="2">
    <location>
        <begin position="267"/>
        <end position="286"/>
    </location>
</feature>
<gene>
    <name evidence="3" type="ORF">J43TS3_02080</name>
</gene>
<feature type="transmembrane region" description="Helical" evidence="2">
    <location>
        <begin position="324"/>
        <end position="342"/>
    </location>
</feature>
<evidence type="ECO:0000313" key="3">
    <source>
        <dbReference type="EMBL" id="GIO25597.1"/>
    </source>
</evidence>
<feature type="transmembrane region" description="Helical" evidence="2">
    <location>
        <begin position="1075"/>
        <end position="1092"/>
    </location>
</feature>
<feature type="transmembrane region" description="Helical" evidence="2">
    <location>
        <begin position="150"/>
        <end position="169"/>
    </location>
</feature>
<feature type="transmembrane region" description="Helical" evidence="2">
    <location>
        <begin position="912"/>
        <end position="929"/>
    </location>
</feature>
<feature type="transmembrane region" description="Helical" evidence="2">
    <location>
        <begin position="402"/>
        <end position="422"/>
    </location>
</feature>
<dbReference type="AlphaFoldDB" id="A0A919X6X9"/>
<keyword evidence="2" id="KW-1133">Transmembrane helix</keyword>
<evidence type="ECO:0008006" key="5">
    <source>
        <dbReference type="Google" id="ProtNLM"/>
    </source>
</evidence>
<comment type="caution">
    <text evidence="3">The sequence shown here is derived from an EMBL/GenBank/DDBJ whole genome shotgun (WGS) entry which is preliminary data.</text>
</comment>
<feature type="transmembrane region" description="Helical" evidence="2">
    <location>
        <begin position="123"/>
        <end position="144"/>
    </location>
</feature>
<feature type="transmembrane region" description="Helical" evidence="2">
    <location>
        <begin position="1097"/>
        <end position="1117"/>
    </location>
</feature>
<evidence type="ECO:0000256" key="1">
    <source>
        <dbReference type="SAM" id="MobiDB-lite"/>
    </source>
</evidence>
<keyword evidence="4" id="KW-1185">Reference proteome</keyword>
<feature type="region of interest" description="Disordered" evidence="1">
    <location>
        <begin position="56"/>
        <end position="81"/>
    </location>
</feature>
<feature type="transmembrane region" description="Helical" evidence="2">
    <location>
        <begin position="759"/>
        <end position="777"/>
    </location>
</feature>
<proteinExistence type="predicted"/>
<dbReference type="Proteomes" id="UP000676917">
    <property type="component" value="Unassembled WGS sequence"/>
</dbReference>
<accession>A0A919X6X9</accession>
<feature type="transmembrane region" description="Helical" evidence="2">
    <location>
        <begin position="596"/>
        <end position="615"/>
    </location>
</feature>
<keyword evidence="2" id="KW-0472">Membrane</keyword>
<feature type="transmembrane region" description="Helical" evidence="2">
    <location>
        <begin position="1123"/>
        <end position="1142"/>
    </location>
</feature>
<feature type="transmembrane region" description="Helical" evidence="2">
    <location>
        <begin position="428"/>
        <end position="446"/>
    </location>
</feature>
<name>A0A919X6X9_9BACI</name>
<feature type="transmembrane region" description="Helical" evidence="2">
    <location>
        <begin position="1046"/>
        <end position="1063"/>
    </location>
</feature>
<feature type="transmembrane region" description="Helical" evidence="2">
    <location>
        <begin position="650"/>
        <end position="667"/>
    </location>
</feature>
<keyword evidence="2" id="KW-0812">Transmembrane</keyword>
<feature type="transmembrane region" description="Helical" evidence="2">
    <location>
        <begin position="993"/>
        <end position="1011"/>
    </location>
</feature>
<feature type="transmembrane region" description="Helical" evidence="2">
    <location>
        <begin position="181"/>
        <end position="201"/>
    </location>
</feature>
<feature type="transmembrane region" description="Helical" evidence="2">
    <location>
        <begin position="216"/>
        <end position="235"/>
    </location>
</feature>
<feature type="transmembrane region" description="Helical" evidence="2">
    <location>
        <begin position="1023"/>
        <end position="1039"/>
    </location>
</feature>
<feature type="transmembrane region" description="Helical" evidence="2">
    <location>
        <begin position="883"/>
        <end position="900"/>
    </location>
</feature>
<dbReference type="EMBL" id="BORP01000001">
    <property type="protein sequence ID" value="GIO25597.1"/>
    <property type="molecule type" value="Genomic_DNA"/>
</dbReference>
<feature type="compositionally biased region" description="Polar residues" evidence="1">
    <location>
        <begin position="66"/>
        <end position="81"/>
    </location>
</feature>
<feature type="transmembrane region" description="Helical" evidence="2">
    <location>
        <begin position="964"/>
        <end position="981"/>
    </location>
</feature>
<sequence length="1170" mass="133819">MTQLSPEEKREIVREELNKLVKARYLSLNIAAKVVNSHTKYYSNLPKGNQIEQDTKISKQEAPKPQMNSITQTKEAPKPQVNSITQTKEELQKEVKQTVPSQPVIKSKRELTAKQVRERNITWGLNLGVILLLLGGLVLATSTWETLGNWTKTGLITAVSVLFYTLAWLTSSVLHIKKTGFAFIVLGSLFLPIIVVSAGYFELFGSYLSFSGEGKYLFGAIGTLVVLPIYAYLAIKLASRLFVWFSYVTLSILVGLVIAALHLPIDGFYFGIMLYNALLILGYRTFKNHQKLTLFIKEFIPFIQANLILSTLLMLVFYDSEVMYSFNLLLTAVIYFAMIFVSNHRSYHFVFTAMLIYGAYQFVENSILEGVGEIAYALLGVIFLALPKLIKDSGSLHKIFRITSAVVSAMAFLYISLEGILLRAGVGSIILMIAYIIIALNFTYLASTVKNKLFTYLSPIFLVSAIYELSLLGKLWFNYDSITFPFYLFVFLFYLVGGCFVNIALWKPIKESSRDISGLMLIITLFIALLDSTKFIQSLMFFILGLTAIVMNHYENRVAMKKIAPWLHPVSIALFIITIHAHFMEPTNAMFIEEPIQVVGVIFGSLFVLAASYIWKKSSWINFSSSSFYTAQIFYGLGIIFSLSFGLESITRAFIYLGGIGMAYLLYRKTNWAAIPYIMSSISLIFYFSVLVVLHTELTQIPTLFEWFEFVIGAIALLGIGLTIRNQEQRLMKAYYWVGQIYLPISLSISLFLLGTDSLWAFLLTTVIYGITVKMVRPEWQIKTYMYAGFTTAWISLVLLFSKLEWWEGIPYTYLIISVLLLVSWFICNEVWKKRIVYYFLPFSSVGIASFYISYPYEIDLFMIILLYGSLVLLVLHRMKWDVISIIPLLLMYAAVMKFAENDYLVDYELVVHAGFGIILVVVGRILYSHLYEHKKNNTRLDWYTLMAFITFLNSYQYSFGNEMLVYEILPGILIVILLFINRNRITDIPSKWMVFAASVYLLQPYYALLGHVELPDLFVREFYVLPWIIVVIVLRCYVMKDKKTITNYIQWAVLVIVAILLVQDGLQSNTIYDALIIGVLSLVSLIAGMIYQTKSFFFIGAGVLLFNVFMQTRPYWGKLPWWGYLLIAGSILIAIASYNEWQKQKSSEGKETLVSRFRKNVIERIKKWD</sequence>
<feature type="transmembrane region" description="Helical" evidence="2">
    <location>
        <begin position="627"/>
        <end position="644"/>
    </location>
</feature>
<feature type="transmembrane region" description="Helical" evidence="2">
    <location>
        <begin position="701"/>
        <end position="722"/>
    </location>
</feature>
<feature type="transmembrane region" description="Helical" evidence="2">
    <location>
        <begin position="484"/>
        <end position="505"/>
    </location>
</feature>
<dbReference type="RefSeq" id="WP_212919137.1">
    <property type="nucleotide sequence ID" value="NZ_BORP01000001.1"/>
</dbReference>
<feature type="transmembrane region" description="Helical" evidence="2">
    <location>
        <begin position="674"/>
        <end position="695"/>
    </location>
</feature>
<feature type="transmembrane region" description="Helical" evidence="2">
    <location>
        <begin position="859"/>
        <end position="876"/>
    </location>
</feature>
<feature type="transmembrane region" description="Helical" evidence="2">
    <location>
        <begin position="941"/>
        <end position="958"/>
    </location>
</feature>
<feature type="transmembrane region" description="Helical" evidence="2">
    <location>
        <begin position="836"/>
        <end position="853"/>
    </location>
</feature>
<evidence type="ECO:0000313" key="4">
    <source>
        <dbReference type="Proteomes" id="UP000676917"/>
    </source>
</evidence>
<feature type="transmembrane region" description="Helical" evidence="2">
    <location>
        <begin position="453"/>
        <end position="472"/>
    </location>
</feature>
<feature type="transmembrane region" description="Helical" evidence="2">
    <location>
        <begin position="242"/>
        <end position="261"/>
    </location>
</feature>
<organism evidence="3 4">
    <name type="scientific">Ornithinibacillus bavariensis</name>
    <dbReference type="NCBI Taxonomy" id="545502"/>
    <lineage>
        <taxon>Bacteria</taxon>
        <taxon>Bacillati</taxon>
        <taxon>Bacillota</taxon>
        <taxon>Bacilli</taxon>
        <taxon>Bacillales</taxon>
        <taxon>Bacillaceae</taxon>
        <taxon>Ornithinibacillus</taxon>
    </lineage>
</organism>
<reference evidence="3" key="1">
    <citation type="submission" date="2021-03" db="EMBL/GenBank/DDBJ databases">
        <title>Antimicrobial resistance genes in bacteria isolated from Japanese honey, and their potential for conferring macrolide and lincosamide resistance in the American foulbrood pathogen Paenibacillus larvae.</title>
        <authorList>
            <person name="Okamoto M."/>
            <person name="Kumagai M."/>
            <person name="Kanamori H."/>
            <person name="Takamatsu D."/>
        </authorList>
    </citation>
    <scope>NUCLEOTIDE SEQUENCE</scope>
    <source>
        <strain evidence="3">J43TS3</strain>
    </source>
</reference>
<evidence type="ECO:0000256" key="2">
    <source>
        <dbReference type="SAM" id="Phobius"/>
    </source>
</evidence>
<feature type="transmembrane region" description="Helical" evidence="2">
    <location>
        <begin position="810"/>
        <end position="829"/>
    </location>
</feature>
<feature type="transmembrane region" description="Helical" evidence="2">
    <location>
        <begin position="566"/>
        <end position="584"/>
    </location>
</feature>
<feature type="transmembrane region" description="Helical" evidence="2">
    <location>
        <begin position="298"/>
        <end position="318"/>
    </location>
</feature>
<feature type="transmembrane region" description="Helical" evidence="2">
    <location>
        <begin position="734"/>
        <end position="753"/>
    </location>
</feature>
<feature type="transmembrane region" description="Helical" evidence="2">
    <location>
        <begin position="784"/>
        <end position="804"/>
    </location>
</feature>